<dbReference type="eggNOG" id="COG2141">
    <property type="taxonomic scope" value="Bacteria"/>
</dbReference>
<dbReference type="Gene3D" id="3.20.20.30">
    <property type="entry name" value="Luciferase-like domain"/>
    <property type="match status" value="1"/>
</dbReference>
<keyword evidence="4" id="KW-0503">Monooxygenase</keyword>
<evidence type="ECO:0000313" key="6">
    <source>
        <dbReference type="EMBL" id="ABD12021.1"/>
    </source>
</evidence>
<dbReference type="PhylomeDB" id="Q2J9M1"/>
<dbReference type="PANTHER" id="PTHR42847">
    <property type="entry name" value="ALKANESULFONATE MONOOXYGENASE"/>
    <property type="match status" value="1"/>
</dbReference>
<dbReference type="Pfam" id="PF00296">
    <property type="entry name" value="Bac_luciferase"/>
    <property type="match status" value="1"/>
</dbReference>
<dbReference type="KEGG" id="fra:Francci3_2659"/>
<dbReference type="GO" id="GO:0008726">
    <property type="term" value="F:alkanesulfonate monooxygenase activity"/>
    <property type="evidence" value="ECO:0007669"/>
    <property type="project" value="TreeGrafter"/>
</dbReference>
<dbReference type="InterPro" id="IPR050172">
    <property type="entry name" value="SsuD_RutA_monooxygenase"/>
</dbReference>
<dbReference type="Proteomes" id="UP000001937">
    <property type="component" value="Chromosome"/>
</dbReference>
<dbReference type="InterPro" id="IPR011251">
    <property type="entry name" value="Luciferase-like_dom"/>
</dbReference>
<gene>
    <name evidence="6" type="ordered locus">Francci3_2659</name>
</gene>
<dbReference type="STRING" id="106370.Francci3_2659"/>
<dbReference type="HOGENOM" id="CLU_027853_6_3_11"/>
<keyword evidence="7" id="KW-1185">Reference proteome</keyword>
<keyword evidence="2" id="KW-0288">FMN</keyword>
<dbReference type="PANTHER" id="PTHR42847:SF4">
    <property type="entry name" value="ALKANESULFONATE MONOOXYGENASE-RELATED"/>
    <property type="match status" value="1"/>
</dbReference>
<evidence type="ECO:0000313" key="7">
    <source>
        <dbReference type="Proteomes" id="UP000001937"/>
    </source>
</evidence>
<dbReference type="InterPro" id="IPR019923">
    <property type="entry name" value="Lucif-like_OxRdtase_MSMEG_2516"/>
</dbReference>
<protein>
    <submittedName>
        <fullName evidence="6">Luciferase-like</fullName>
    </submittedName>
</protein>
<feature type="domain" description="Luciferase-like" evidence="5">
    <location>
        <begin position="26"/>
        <end position="270"/>
    </location>
</feature>
<dbReference type="SUPFAM" id="SSF51679">
    <property type="entry name" value="Bacterial luciferase-like"/>
    <property type="match status" value="1"/>
</dbReference>
<organism evidence="6 7">
    <name type="scientific">Frankia casuarinae (strain DSM 45818 / CECT 9043 / HFP020203 / CcI3)</name>
    <dbReference type="NCBI Taxonomy" id="106370"/>
    <lineage>
        <taxon>Bacteria</taxon>
        <taxon>Bacillati</taxon>
        <taxon>Actinomycetota</taxon>
        <taxon>Actinomycetes</taxon>
        <taxon>Frankiales</taxon>
        <taxon>Frankiaceae</taxon>
        <taxon>Frankia</taxon>
    </lineage>
</organism>
<dbReference type="InterPro" id="IPR036661">
    <property type="entry name" value="Luciferase-like_sf"/>
</dbReference>
<evidence type="ECO:0000256" key="2">
    <source>
        <dbReference type="ARBA" id="ARBA00022643"/>
    </source>
</evidence>
<keyword evidence="3" id="KW-0560">Oxidoreductase</keyword>
<name>Q2J9M1_FRACC</name>
<dbReference type="GO" id="GO:0046306">
    <property type="term" value="P:alkanesulfonate catabolic process"/>
    <property type="evidence" value="ECO:0007669"/>
    <property type="project" value="TreeGrafter"/>
</dbReference>
<dbReference type="EMBL" id="CP000249">
    <property type="protein sequence ID" value="ABD12021.1"/>
    <property type="molecule type" value="Genomic_DNA"/>
</dbReference>
<evidence type="ECO:0000259" key="5">
    <source>
        <dbReference type="Pfam" id="PF00296"/>
    </source>
</evidence>
<keyword evidence="1" id="KW-0285">Flavoprotein</keyword>
<evidence type="ECO:0000256" key="1">
    <source>
        <dbReference type="ARBA" id="ARBA00022630"/>
    </source>
</evidence>
<evidence type="ECO:0000256" key="4">
    <source>
        <dbReference type="ARBA" id="ARBA00023033"/>
    </source>
</evidence>
<evidence type="ECO:0000256" key="3">
    <source>
        <dbReference type="ARBA" id="ARBA00023002"/>
    </source>
</evidence>
<dbReference type="NCBIfam" id="TIGR03621">
    <property type="entry name" value="F420_MSMEG_2516"/>
    <property type="match status" value="1"/>
</dbReference>
<proteinExistence type="predicted"/>
<accession>Q2J9M1</accession>
<dbReference type="AlphaFoldDB" id="Q2J9M1"/>
<reference evidence="6 7" key="1">
    <citation type="journal article" date="2007" name="Genome Res.">
        <title>Genome characteristics of facultatively symbiotic Frankia sp. strains reflect host range and host plant biogeography.</title>
        <authorList>
            <person name="Normand P."/>
            <person name="Lapierre P."/>
            <person name="Tisa L.S."/>
            <person name="Gogarten J.P."/>
            <person name="Alloisio N."/>
            <person name="Bagnarol E."/>
            <person name="Bassi C.A."/>
            <person name="Berry A.M."/>
            <person name="Bickhart D.M."/>
            <person name="Choisne N."/>
            <person name="Couloux A."/>
            <person name="Cournoyer B."/>
            <person name="Cruveiller S."/>
            <person name="Daubin V."/>
            <person name="Demange N."/>
            <person name="Francino M.P."/>
            <person name="Goltsman E."/>
            <person name="Huang Y."/>
            <person name="Kopp O.R."/>
            <person name="Labarre L."/>
            <person name="Lapidus A."/>
            <person name="Lavire C."/>
            <person name="Marechal J."/>
            <person name="Martinez M."/>
            <person name="Mastronunzio J.E."/>
            <person name="Mullin B.C."/>
            <person name="Niemann J."/>
            <person name="Pujic P."/>
            <person name="Rawnsley T."/>
            <person name="Rouy Z."/>
            <person name="Schenowitz C."/>
            <person name="Sellstedt A."/>
            <person name="Tavares F."/>
            <person name="Tomkins J.P."/>
            <person name="Vallenet D."/>
            <person name="Valverde C."/>
            <person name="Wall L.G."/>
            <person name="Wang Y."/>
            <person name="Medigue C."/>
            <person name="Benson D.R."/>
        </authorList>
    </citation>
    <scope>NUCLEOTIDE SEQUENCE [LARGE SCALE GENOMIC DNA]</scope>
    <source>
        <strain evidence="7">DSM 45818 / CECT 9043 / CcI3</strain>
    </source>
</reference>
<sequence>MSGGVAAVTEVSGGPYKRPFRFNIQCSSPAEVSARSWADLAHRVEDLGYATLTVSDHLDEQVAPIAALMAAADATTTLRIGAMVFSNDYRHPVVLAKEAATLDALSGGRFELGLGAGWMTSDYSRAGLPLDPPGVRIGRLAESLAVIKGMFADGPFTYSGTHYQVAGLNGTPKPVQRPHPPIVIGGGGRRLLTLAAREADIIGLNMNMAGGVIDASLGANATTAATEEKVRWIREAAGARWDDLTLQVRVHLVVVTDNRTQVAEQLAAGFGLTSEQALATPHALCGSVDEIVDDLVERRERFGLSTIGVSLDALTAMAPVVERLAGT</sequence>